<protein>
    <submittedName>
        <fullName evidence="2">Uncharacterized protein</fullName>
    </submittedName>
</protein>
<dbReference type="OrthoDB" id="998442at2759"/>
<gene>
    <name evidence="2" type="ORF">Goklo_016021</name>
</gene>
<reference evidence="2 3" key="1">
    <citation type="journal article" date="2019" name="Genome Biol. Evol.">
        <title>Insights into the evolution of the New World diploid cottons (Gossypium, subgenus Houzingenia) based on genome sequencing.</title>
        <authorList>
            <person name="Grover C.E."/>
            <person name="Arick M.A. 2nd"/>
            <person name="Thrash A."/>
            <person name="Conover J.L."/>
            <person name="Sanders W.S."/>
            <person name="Peterson D.G."/>
            <person name="Frelichowski J.E."/>
            <person name="Scheffler J.A."/>
            <person name="Scheffler B.E."/>
            <person name="Wendel J.F."/>
        </authorList>
    </citation>
    <scope>NUCLEOTIDE SEQUENCE [LARGE SCALE GENOMIC DNA]</scope>
    <source>
        <strain evidence="2">57</strain>
        <tissue evidence="2">Leaf</tissue>
    </source>
</reference>
<keyword evidence="3" id="KW-1185">Reference proteome</keyword>
<dbReference type="Proteomes" id="UP000593573">
    <property type="component" value="Unassembled WGS sequence"/>
</dbReference>
<sequence>MLIYFHDPSTVRLQNNLRVIYDDTSTITMLDFWVKFKEIDLYVEHEVDNPIIVDEMFLLTTEEGDVEGVEVDGEGDDEGVESDGESDLERVKFVGESDFRVYFGEDNDSEVTADEYASDFATSDRVDNVAAACSGVEEDWNKTEVWDLNEPGSLVGSDEDEEHENGERMRSKFPLYNDKLKFSWGMLFKDD</sequence>
<evidence type="ECO:0000313" key="3">
    <source>
        <dbReference type="Proteomes" id="UP000593573"/>
    </source>
</evidence>
<name>A0A7J8UCM8_9ROSI</name>
<dbReference type="EMBL" id="JABFAB010000005">
    <property type="protein sequence ID" value="MBA0648266.1"/>
    <property type="molecule type" value="Genomic_DNA"/>
</dbReference>
<accession>A0A7J8UCM8</accession>
<dbReference type="AlphaFoldDB" id="A0A7J8UCM8"/>
<proteinExistence type="predicted"/>
<comment type="caution">
    <text evidence="2">The sequence shown here is derived from an EMBL/GenBank/DDBJ whole genome shotgun (WGS) entry which is preliminary data.</text>
</comment>
<evidence type="ECO:0000313" key="2">
    <source>
        <dbReference type="EMBL" id="MBA0648266.1"/>
    </source>
</evidence>
<feature type="region of interest" description="Disordered" evidence="1">
    <location>
        <begin position="148"/>
        <end position="168"/>
    </location>
</feature>
<evidence type="ECO:0000256" key="1">
    <source>
        <dbReference type="SAM" id="MobiDB-lite"/>
    </source>
</evidence>
<organism evidence="2 3">
    <name type="scientific">Gossypium klotzschianum</name>
    <dbReference type="NCBI Taxonomy" id="34286"/>
    <lineage>
        <taxon>Eukaryota</taxon>
        <taxon>Viridiplantae</taxon>
        <taxon>Streptophyta</taxon>
        <taxon>Embryophyta</taxon>
        <taxon>Tracheophyta</taxon>
        <taxon>Spermatophyta</taxon>
        <taxon>Magnoliopsida</taxon>
        <taxon>eudicotyledons</taxon>
        <taxon>Gunneridae</taxon>
        <taxon>Pentapetalae</taxon>
        <taxon>rosids</taxon>
        <taxon>malvids</taxon>
        <taxon>Malvales</taxon>
        <taxon>Malvaceae</taxon>
        <taxon>Malvoideae</taxon>
        <taxon>Gossypium</taxon>
    </lineage>
</organism>